<dbReference type="Proteomes" id="UP000186607">
    <property type="component" value="Unassembled WGS sequence"/>
</dbReference>
<dbReference type="STRING" id="249408.BOO71_0001204"/>
<dbReference type="GO" id="GO:0004803">
    <property type="term" value="F:transposase activity"/>
    <property type="evidence" value="ECO:0007669"/>
    <property type="project" value="InterPro"/>
</dbReference>
<dbReference type="SMART" id="SM01321">
    <property type="entry name" value="Y1_Tnp"/>
    <property type="match status" value="1"/>
</dbReference>
<dbReference type="InterPro" id="IPR036515">
    <property type="entry name" value="Transposase_17_sf"/>
</dbReference>
<comment type="caution">
    <text evidence="3">The sequence shown here is derived from an EMBL/GenBank/DDBJ whole genome shotgun (WGS) entry which is preliminary data.</text>
</comment>
<dbReference type="GO" id="GO:0003677">
    <property type="term" value="F:DNA binding"/>
    <property type="evidence" value="ECO:0007669"/>
    <property type="project" value="InterPro"/>
</dbReference>
<feature type="domain" description="Transposase IS200-like" evidence="2">
    <location>
        <begin position="8"/>
        <end position="127"/>
    </location>
</feature>
<dbReference type="AlphaFoldDB" id="A0A1U7P4A6"/>
<evidence type="ECO:0000313" key="3">
    <source>
        <dbReference type="EMBL" id="OLV20007.1"/>
    </source>
</evidence>
<dbReference type="GO" id="GO:0006313">
    <property type="term" value="P:DNA transposition"/>
    <property type="evidence" value="ECO:0007669"/>
    <property type="project" value="InterPro"/>
</dbReference>
<sequence length="144" mass="16345">MKKGRGYVYKLEYHLIWVTKYRHQVLVGEVADGLKDILRDIAAQNGLEIITMEVMPDHVHLLLSATPQHAIPDFVKALKGASARRMFSTFPQLKQKLWGGNLWNPSYCILTVSENTRAQVQHYIESQSSQTDAPGYAAPQHDQK</sequence>
<proteinExistence type="predicted"/>
<organism evidence="3 4">
    <name type="scientific">Deinococcus marmoris</name>
    <dbReference type="NCBI Taxonomy" id="249408"/>
    <lineage>
        <taxon>Bacteria</taxon>
        <taxon>Thermotogati</taxon>
        <taxon>Deinococcota</taxon>
        <taxon>Deinococci</taxon>
        <taxon>Deinococcales</taxon>
        <taxon>Deinococcaceae</taxon>
        <taxon>Deinococcus</taxon>
    </lineage>
</organism>
<name>A0A1U7P4A6_9DEIO</name>
<dbReference type="EMBL" id="MSTI01000015">
    <property type="protein sequence ID" value="OLV20007.1"/>
    <property type="molecule type" value="Genomic_DNA"/>
</dbReference>
<dbReference type="PANTHER" id="PTHR33360:SF2">
    <property type="entry name" value="TRANSPOSASE FOR INSERTION SEQUENCE ELEMENT IS200"/>
    <property type="match status" value="1"/>
</dbReference>
<dbReference type="OrthoDB" id="9798161at2"/>
<dbReference type="RefSeq" id="WP_075830325.1">
    <property type="nucleotide sequence ID" value="NZ_MSTI01000015.1"/>
</dbReference>
<reference evidence="3 4" key="1">
    <citation type="submission" date="2017-01" db="EMBL/GenBank/DDBJ databases">
        <title>Genome Analysis of Deinococcus marmoris KOPRI26562.</title>
        <authorList>
            <person name="Kim J.H."/>
            <person name="Oh H.-M."/>
        </authorList>
    </citation>
    <scope>NUCLEOTIDE SEQUENCE [LARGE SCALE GENOMIC DNA]</scope>
    <source>
        <strain evidence="3 4">KOPRI26562</strain>
    </source>
</reference>
<gene>
    <name evidence="3" type="ORF">BOO71_0001204</name>
</gene>
<protein>
    <submittedName>
        <fullName evidence="3">Mobile element protein</fullName>
    </submittedName>
</protein>
<dbReference type="Pfam" id="PF01797">
    <property type="entry name" value="Y1_Tnp"/>
    <property type="match status" value="1"/>
</dbReference>
<accession>A0A1U7P4A6</accession>
<dbReference type="NCBIfam" id="NF033573">
    <property type="entry name" value="transpos_IS200"/>
    <property type="match status" value="1"/>
</dbReference>
<dbReference type="SUPFAM" id="SSF143422">
    <property type="entry name" value="Transposase IS200-like"/>
    <property type="match status" value="1"/>
</dbReference>
<dbReference type="eggNOG" id="COG1943">
    <property type="taxonomic scope" value="Bacteria"/>
</dbReference>
<feature type="region of interest" description="Disordered" evidence="1">
    <location>
        <begin position="125"/>
        <end position="144"/>
    </location>
</feature>
<evidence type="ECO:0000256" key="1">
    <source>
        <dbReference type="SAM" id="MobiDB-lite"/>
    </source>
</evidence>
<evidence type="ECO:0000313" key="4">
    <source>
        <dbReference type="Proteomes" id="UP000186607"/>
    </source>
</evidence>
<keyword evidence="4" id="KW-1185">Reference proteome</keyword>
<dbReference type="InterPro" id="IPR002686">
    <property type="entry name" value="Transposase_17"/>
</dbReference>
<dbReference type="PANTHER" id="PTHR33360">
    <property type="entry name" value="TRANSPOSASE FOR INSERTION SEQUENCE ELEMENT IS200"/>
    <property type="match status" value="1"/>
</dbReference>
<evidence type="ECO:0000259" key="2">
    <source>
        <dbReference type="SMART" id="SM01321"/>
    </source>
</evidence>
<dbReference type="Gene3D" id="3.30.70.1290">
    <property type="entry name" value="Transposase IS200-like"/>
    <property type="match status" value="1"/>
</dbReference>